<evidence type="ECO:0008006" key="4">
    <source>
        <dbReference type="Google" id="ProtNLM"/>
    </source>
</evidence>
<dbReference type="Gene3D" id="1.10.150.240">
    <property type="entry name" value="Putative phosphatase, domain 2"/>
    <property type="match status" value="1"/>
</dbReference>
<comment type="caution">
    <text evidence="2">The sequence shown here is derived from an EMBL/GenBank/DDBJ whole genome shotgun (WGS) entry which is preliminary data.</text>
</comment>
<dbReference type="Proteomes" id="UP000248557">
    <property type="component" value="Unassembled WGS sequence"/>
</dbReference>
<dbReference type="Gene3D" id="3.40.50.1000">
    <property type="entry name" value="HAD superfamily/HAD-like"/>
    <property type="match status" value="1"/>
</dbReference>
<organism evidence="2 3">
    <name type="scientific">Methanosphaera stadtmanae</name>
    <dbReference type="NCBI Taxonomy" id="2317"/>
    <lineage>
        <taxon>Archaea</taxon>
        <taxon>Methanobacteriati</taxon>
        <taxon>Methanobacteriota</taxon>
        <taxon>Methanomada group</taxon>
        <taxon>Methanobacteria</taxon>
        <taxon>Methanobacteriales</taxon>
        <taxon>Methanobacteriaceae</taxon>
        <taxon>Methanosphaera</taxon>
    </lineage>
</organism>
<evidence type="ECO:0000313" key="3">
    <source>
        <dbReference type="Proteomes" id="UP000248557"/>
    </source>
</evidence>
<dbReference type="GO" id="GO:0008967">
    <property type="term" value="F:phosphoglycolate phosphatase activity"/>
    <property type="evidence" value="ECO:0007669"/>
    <property type="project" value="TreeGrafter"/>
</dbReference>
<dbReference type="InterPro" id="IPR050155">
    <property type="entry name" value="HAD-like_hydrolase_sf"/>
</dbReference>
<dbReference type="GO" id="GO:0006281">
    <property type="term" value="P:DNA repair"/>
    <property type="evidence" value="ECO:0007669"/>
    <property type="project" value="TreeGrafter"/>
</dbReference>
<dbReference type="InterPro" id="IPR036412">
    <property type="entry name" value="HAD-like_sf"/>
</dbReference>
<protein>
    <recommendedName>
        <fullName evidence="4">Phosphoglycolate phosphatase</fullName>
    </recommendedName>
</protein>
<dbReference type="EMBL" id="NGJK01000032">
    <property type="protein sequence ID" value="RAP03233.1"/>
    <property type="molecule type" value="Genomic_DNA"/>
</dbReference>
<dbReference type="InterPro" id="IPR041492">
    <property type="entry name" value="HAD_2"/>
</dbReference>
<dbReference type="GeneID" id="3855849"/>
<dbReference type="SUPFAM" id="SSF56784">
    <property type="entry name" value="HAD-like"/>
    <property type="match status" value="1"/>
</dbReference>
<accession>A0A328Q149</accession>
<dbReference type="InterPro" id="IPR023198">
    <property type="entry name" value="PGP-like_dom2"/>
</dbReference>
<dbReference type="SFLD" id="SFLDS00003">
    <property type="entry name" value="Haloacid_Dehalogenase"/>
    <property type="match status" value="1"/>
</dbReference>
<dbReference type="PROSITE" id="PS01228">
    <property type="entry name" value="COF_1"/>
    <property type="match status" value="1"/>
</dbReference>
<dbReference type="InterPro" id="IPR023214">
    <property type="entry name" value="HAD_sf"/>
</dbReference>
<dbReference type="PANTHER" id="PTHR43434">
    <property type="entry name" value="PHOSPHOGLYCOLATE PHOSPHATASE"/>
    <property type="match status" value="1"/>
</dbReference>
<dbReference type="RefSeq" id="WP_011406298.1">
    <property type="nucleotide sequence ID" value="NZ_CATZNA010000038.1"/>
</dbReference>
<dbReference type="AlphaFoldDB" id="A0A328Q149"/>
<dbReference type="Pfam" id="PF13419">
    <property type="entry name" value="HAD_2"/>
    <property type="match status" value="1"/>
</dbReference>
<dbReference type="InterPro" id="IPR006439">
    <property type="entry name" value="HAD-SF_hydro_IA"/>
</dbReference>
<dbReference type="PANTHER" id="PTHR43434:SF1">
    <property type="entry name" value="PHOSPHOGLYCOLATE PHOSPHATASE"/>
    <property type="match status" value="1"/>
</dbReference>
<dbReference type="GO" id="GO:0005829">
    <property type="term" value="C:cytosol"/>
    <property type="evidence" value="ECO:0007669"/>
    <property type="project" value="TreeGrafter"/>
</dbReference>
<dbReference type="NCBIfam" id="TIGR01549">
    <property type="entry name" value="HAD-SF-IA-v1"/>
    <property type="match status" value="1"/>
</dbReference>
<dbReference type="SFLD" id="SFLDG01129">
    <property type="entry name" value="C1.5:_HAD__Beta-PGM__Phosphata"/>
    <property type="match status" value="1"/>
</dbReference>
<gene>
    <name evidence="2" type="ORF">CA615_03400</name>
</gene>
<dbReference type="OMA" id="EVAICSN"/>
<name>A0A328Q149_9EURY</name>
<sequence>MKKFFIFDFDGTLVNTLDDSVIAYNESLKIHGKYGESVNKDCVDFDNFIENMAKDKEVLKTYREIYDKCNKIHTLPYPGINSMLEKLDKSDSEVAICSNRIQNLLDDLTGKFFSTINFKYVIGQKMDGCRKPNPCLINGILNNETYKKDEIVYIGDRMVDIETAKNVGIDVAVVTWGQGNNKAYHDKYPIKIIRKSEEILSL</sequence>
<evidence type="ECO:0000313" key="2">
    <source>
        <dbReference type="EMBL" id="RAP03233.1"/>
    </source>
</evidence>
<proteinExistence type="inferred from homology"/>
<reference evidence="2 3" key="1">
    <citation type="submission" date="2017-05" db="EMBL/GenBank/DDBJ databases">
        <title>Host range expansion of the Methanosphaera genus to humans and monogastric animals involves recent and extensive reduction in genome content.</title>
        <authorList>
            <person name="Hoedt E.C."/>
            <person name="Volmer J.G."/>
            <person name="Parks D.H."/>
            <person name="Rosewarne C.P."/>
            <person name="Denman S.E."/>
            <person name="Mcsweeney C.S."/>
            <person name="O Cuiv P."/>
            <person name="Hugenholtz P."/>
            <person name="Tyson G.W."/>
            <person name="Morrison M."/>
        </authorList>
    </citation>
    <scope>NUCLEOTIDE SEQUENCE [LARGE SCALE GENOMIC DNA]</scope>
    <source>
        <strain evidence="2 3">PA5</strain>
    </source>
</reference>
<comment type="similarity">
    <text evidence="1">Belongs to the HAD-like hydrolase superfamily.</text>
</comment>
<evidence type="ECO:0000256" key="1">
    <source>
        <dbReference type="ARBA" id="ARBA00007958"/>
    </source>
</evidence>